<keyword evidence="6" id="KW-0418">Kinase</keyword>
<evidence type="ECO:0000256" key="1">
    <source>
        <dbReference type="ARBA" id="ARBA00000085"/>
    </source>
</evidence>
<dbReference type="Gene3D" id="3.30.450.20">
    <property type="entry name" value="PAS domain"/>
    <property type="match status" value="1"/>
</dbReference>
<evidence type="ECO:0000256" key="7">
    <source>
        <dbReference type="ARBA" id="ARBA00022840"/>
    </source>
</evidence>
<keyword evidence="7" id="KW-0067">ATP-binding</keyword>
<protein>
    <recommendedName>
        <fullName evidence="2">histidine kinase</fullName>
        <ecNumber evidence="2">2.7.13.3</ecNumber>
    </recommendedName>
</protein>
<keyword evidence="8" id="KW-0902">Two-component regulatory system</keyword>
<keyword evidence="3" id="KW-0597">Phosphoprotein</keyword>
<keyword evidence="4" id="KW-0808">Transferase</keyword>
<dbReference type="InterPro" id="IPR013767">
    <property type="entry name" value="PAS_fold"/>
</dbReference>
<dbReference type="SUPFAM" id="SSF55874">
    <property type="entry name" value="ATPase domain of HSP90 chaperone/DNA topoisomerase II/histidine kinase"/>
    <property type="match status" value="1"/>
</dbReference>
<feature type="transmembrane region" description="Helical" evidence="10">
    <location>
        <begin position="184"/>
        <end position="205"/>
    </location>
</feature>
<dbReference type="InterPro" id="IPR036890">
    <property type="entry name" value="HATPase_C_sf"/>
</dbReference>
<dbReference type="SMART" id="SM00387">
    <property type="entry name" value="HATPase_c"/>
    <property type="match status" value="1"/>
</dbReference>
<dbReference type="Gene3D" id="3.30.565.10">
    <property type="entry name" value="Histidine kinase-like ATPase, C-terminal domain"/>
    <property type="match status" value="1"/>
</dbReference>
<evidence type="ECO:0000256" key="4">
    <source>
        <dbReference type="ARBA" id="ARBA00022679"/>
    </source>
</evidence>
<keyword evidence="9" id="KW-0175">Coiled coil</keyword>
<comment type="catalytic activity">
    <reaction evidence="1">
        <text>ATP + protein L-histidine = ADP + protein N-phospho-L-histidine.</text>
        <dbReference type="EC" id="2.7.13.3"/>
    </reaction>
</comment>
<dbReference type="InterPro" id="IPR000014">
    <property type="entry name" value="PAS"/>
</dbReference>
<comment type="caution">
    <text evidence="13">The sequence shown here is derived from an EMBL/GenBank/DDBJ whole genome shotgun (WGS) entry which is preliminary data.</text>
</comment>
<keyword evidence="10" id="KW-1133">Transmembrane helix</keyword>
<evidence type="ECO:0000256" key="8">
    <source>
        <dbReference type="ARBA" id="ARBA00023012"/>
    </source>
</evidence>
<dbReference type="Gene3D" id="1.10.287.130">
    <property type="match status" value="1"/>
</dbReference>
<keyword evidence="5" id="KW-0547">Nucleotide-binding</keyword>
<evidence type="ECO:0000259" key="11">
    <source>
        <dbReference type="PROSITE" id="PS50109"/>
    </source>
</evidence>
<keyword evidence="10" id="KW-0812">Transmembrane</keyword>
<dbReference type="PANTHER" id="PTHR43065">
    <property type="entry name" value="SENSOR HISTIDINE KINASE"/>
    <property type="match status" value="1"/>
</dbReference>
<dbReference type="CDD" id="cd00130">
    <property type="entry name" value="PAS"/>
    <property type="match status" value="1"/>
</dbReference>
<evidence type="ECO:0000256" key="5">
    <source>
        <dbReference type="ARBA" id="ARBA00022741"/>
    </source>
</evidence>
<dbReference type="InterPro" id="IPR035965">
    <property type="entry name" value="PAS-like_dom_sf"/>
</dbReference>
<dbReference type="SUPFAM" id="SSF55785">
    <property type="entry name" value="PYP-like sensor domain (PAS domain)"/>
    <property type="match status" value="1"/>
</dbReference>
<dbReference type="InterPro" id="IPR036097">
    <property type="entry name" value="HisK_dim/P_sf"/>
</dbReference>
<dbReference type="EMBL" id="FXTY01000019">
    <property type="protein sequence ID" value="SMP36751.1"/>
    <property type="molecule type" value="Genomic_DNA"/>
</dbReference>
<dbReference type="EC" id="2.7.13.3" evidence="2"/>
<dbReference type="CDD" id="cd00075">
    <property type="entry name" value="HATPase"/>
    <property type="match status" value="1"/>
</dbReference>
<dbReference type="Pfam" id="PF00989">
    <property type="entry name" value="PAS"/>
    <property type="match status" value="1"/>
</dbReference>
<organism evidence="13 14">
    <name type="scientific">Shimia sagamensis</name>
    <dbReference type="NCBI Taxonomy" id="1566352"/>
    <lineage>
        <taxon>Bacteria</taxon>
        <taxon>Pseudomonadati</taxon>
        <taxon>Pseudomonadota</taxon>
        <taxon>Alphaproteobacteria</taxon>
        <taxon>Rhodobacterales</taxon>
        <taxon>Roseobacteraceae</taxon>
    </lineage>
</organism>
<dbReference type="InterPro" id="IPR004358">
    <property type="entry name" value="Sig_transdc_His_kin-like_C"/>
</dbReference>
<proteinExistence type="predicted"/>
<dbReference type="PANTHER" id="PTHR43065:SF46">
    <property type="entry name" value="C4-DICARBOXYLATE TRANSPORT SENSOR PROTEIN DCTB"/>
    <property type="match status" value="1"/>
</dbReference>
<dbReference type="NCBIfam" id="TIGR00229">
    <property type="entry name" value="sensory_box"/>
    <property type="match status" value="1"/>
</dbReference>
<dbReference type="InterPro" id="IPR003661">
    <property type="entry name" value="HisK_dim/P_dom"/>
</dbReference>
<evidence type="ECO:0000256" key="9">
    <source>
        <dbReference type="SAM" id="Coils"/>
    </source>
</evidence>
<accession>A0ABY1PLG1</accession>
<evidence type="ECO:0000259" key="12">
    <source>
        <dbReference type="PROSITE" id="PS50112"/>
    </source>
</evidence>
<dbReference type="PRINTS" id="PR00344">
    <property type="entry name" value="BCTRLSENSOR"/>
</dbReference>
<evidence type="ECO:0000256" key="3">
    <source>
        <dbReference type="ARBA" id="ARBA00022553"/>
    </source>
</evidence>
<dbReference type="PROSITE" id="PS50109">
    <property type="entry name" value="HIS_KIN"/>
    <property type="match status" value="1"/>
</dbReference>
<sequence length="881" mass="97194">MRRSAALTPTSRLQTLLSVSWFRTILGCCFCLCSYLGNVLNVDMFFGVNFLFGSVFVWLAMFTLGASWALAAAFIGAFHTVELWGHGYAHFLFTMEAAFVCFLGRNGSTSRASILVLIYWMAFGAPMALLLYTQALDLPWSTALLVASKQALNGFLNMMIAALFFTLVLFFHPELRIPKRWKDANSYSGLLQAIFGLAFLLPILLSEFYELKRNFQRFVSHELAQAEINSRRSSQNTATFLKLETVFWGTSLSEINVAEDYKKIEQLVEADISAAPSQIYTVMNDGSLRLVYGQATSLQKLTLPLQVLRAPQEKQMSFLLGCHEGQFMSLFAPGRGTDLLAFIWQAETTKSISYSQHAAESEIKCVSGSFEELNENSSDSSVVVLRDTDPSTPALQSWLGASVQAQTRFASLFPALLQVSHSLKTNILRTQQDTNSAVQRLCVLAMLIILGGQILDVLFRKSVGKFARISEAYLKHRKLAINSLNPNFREDRAISAWLDRFVEAVEQEEQSKQQAQQKFSLLLAQVLTPVFATNSAGKIKVWNPALQGLTGYSEDEVLGKAISDFIKQSPDSFVANDAQQAAELLFDLTTKSGKTVPLVISKLGIEKGETGHVLTSTEKVDPAGSTSYFIAQNVGSLKEAQAKLLHASRLAALGEMASSFAHELNQPLNVIALAAGGVAERGKYGEVPKEYLIAKAERIEAQALRAGRVIQGIRNFVLEIGDDDIVEFDPVVRTKSAIDLIREQLRLENVTVHINTPSSEIKIKGRPILFEQAMVNLLVNAKQAMERQALSERKVSITFSVHDTVLTILVKDTGPGIAQENFERIFEPFFSSKKDNGGSGIGLYMTKSVIKELDGTIRAVKEIHGACFEIKFPTAPAASES</sequence>
<evidence type="ECO:0000256" key="10">
    <source>
        <dbReference type="SAM" id="Phobius"/>
    </source>
</evidence>
<gene>
    <name evidence="13" type="ORF">SAMN06265373_1197</name>
</gene>
<dbReference type="InterPro" id="IPR005467">
    <property type="entry name" value="His_kinase_dom"/>
</dbReference>
<feature type="transmembrane region" description="Helical" evidence="10">
    <location>
        <begin position="155"/>
        <end position="172"/>
    </location>
</feature>
<keyword evidence="10" id="KW-0472">Membrane</keyword>
<dbReference type="CDD" id="cd00082">
    <property type="entry name" value="HisKA"/>
    <property type="match status" value="1"/>
</dbReference>
<feature type="transmembrane region" description="Helical" evidence="10">
    <location>
        <begin position="87"/>
        <end position="104"/>
    </location>
</feature>
<feature type="domain" description="Histidine kinase" evidence="11">
    <location>
        <begin position="659"/>
        <end position="876"/>
    </location>
</feature>
<reference evidence="13 14" key="1">
    <citation type="submission" date="2017-05" db="EMBL/GenBank/DDBJ databases">
        <authorList>
            <person name="Varghese N."/>
            <person name="Submissions S."/>
        </authorList>
    </citation>
    <scope>NUCLEOTIDE SEQUENCE [LARGE SCALE GENOMIC DNA]</scope>
    <source>
        <strain evidence="13 14">DSM 29734</strain>
    </source>
</reference>
<dbReference type="Pfam" id="PF02518">
    <property type="entry name" value="HATPase_c"/>
    <property type="match status" value="1"/>
</dbReference>
<keyword evidence="14" id="KW-1185">Reference proteome</keyword>
<feature type="domain" description="PAS" evidence="12">
    <location>
        <begin position="515"/>
        <end position="566"/>
    </location>
</feature>
<feature type="transmembrane region" description="Helical" evidence="10">
    <location>
        <begin position="20"/>
        <end position="38"/>
    </location>
</feature>
<feature type="transmembrane region" description="Helical" evidence="10">
    <location>
        <begin position="50"/>
        <end position="75"/>
    </location>
</feature>
<dbReference type="InterPro" id="IPR003594">
    <property type="entry name" value="HATPase_dom"/>
</dbReference>
<dbReference type="PROSITE" id="PS50112">
    <property type="entry name" value="PAS"/>
    <property type="match status" value="1"/>
</dbReference>
<dbReference type="SUPFAM" id="SSF47384">
    <property type="entry name" value="Homodimeric domain of signal transducing histidine kinase"/>
    <property type="match status" value="1"/>
</dbReference>
<evidence type="ECO:0000313" key="13">
    <source>
        <dbReference type="EMBL" id="SMP36751.1"/>
    </source>
</evidence>
<dbReference type="SMART" id="SM00091">
    <property type="entry name" value="PAS"/>
    <property type="match status" value="1"/>
</dbReference>
<evidence type="ECO:0000313" key="14">
    <source>
        <dbReference type="Proteomes" id="UP001157961"/>
    </source>
</evidence>
<name>A0ABY1PLG1_9RHOB</name>
<dbReference type="Proteomes" id="UP001157961">
    <property type="component" value="Unassembled WGS sequence"/>
</dbReference>
<evidence type="ECO:0000256" key="2">
    <source>
        <dbReference type="ARBA" id="ARBA00012438"/>
    </source>
</evidence>
<feature type="transmembrane region" description="Helical" evidence="10">
    <location>
        <begin position="116"/>
        <end position="135"/>
    </location>
</feature>
<evidence type="ECO:0000256" key="6">
    <source>
        <dbReference type="ARBA" id="ARBA00022777"/>
    </source>
</evidence>
<feature type="coiled-coil region" evidence="9">
    <location>
        <begin position="498"/>
        <end position="525"/>
    </location>
</feature>